<evidence type="ECO:0000256" key="4">
    <source>
        <dbReference type="ARBA" id="ARBA00022692"/>
    </source>
</evidence>
<feature type="compositionally biased region" description="Polar residues" evidence="7">
    <location>
        <begin position="910"/>
        <end position="922"/>
    </location>
</feature>
<dbReference type="PANTHER" id="PTHR13018:SF149">
    <property type="entry name" value="DOMAIN PROTEIN, PUTATIVE (AFU_ORTHOLOGUE AFUA_3G11660)-RELATED"/>
    <property type="match status" value="1"/>
</dbReference>
<proteinExistence type="inferred from homology"/>
<dbReference type="GO" id="GO:0005227">
    <property type="term" value="F:calcium-activated cation channel activity"/>
    <property type="evidence" value="ECO:0007669"/>
    <property type="project" value="InterPro"/>
</dbReference>
<feature type="transmembrane region" description="Helical" evidence="8">
    <location>
        <begin position="667"/>
        <end position="687"/>
    </location>
</feature>
<dbReference type="GO" id="GO:0005886">
    <property type="term" value="C:plasma membrane"/>
    <property type="evidence" value="ECO:0007669"/>
    <property type="project" value="TreeGrafter"/>
</dbReference>
<dbReference type="InterPro" id="IPR045122">
    <property type="entry name" value="Csc1-like"/>
</dbReference>
<feature type="transmembrane region" description="Helical" evidence="8">
    <location>
        <begin position="27"/>
        <end position="44"/>
    </location>
</feature>
<dbReference type="InterPro" id="IPR027815">
    <property type="entry name" value="CSC1/OSCA1-like_cyt"/>
</dbReference>
<feature type="domain" description="CSC1/OSCA1-like 7TM region" evidence="9">
    <location>
        <begin position="371"/>
        <end position="658"/>
    </location>
</feature>
<feature type="transmembrane region" description="Helical" evidence="8">
    <location>
        <begin position="376"/>
        <end position="399"/>
    </location>
</feature>
<feature type="region of interest" description="Disordered" evidence="7">
    <location>
        <begin position="907"/>
        <end position="982"/>
    </location>
</feature>
<dbReference type="InterPro" id="IPR032880">
    <property type="entry name" value="CSC1/OSCA1-like_N"/>
</dbReference>
<keyword evidence="5 8" id="KW-1133">Transmembrane helix</keyword>
<accession>A0AAW0D4X3</accession>
<comment type="caution">
    <text evidence="12">The sequence shown here is derived from an EMBL/GenBank/DDBJ whole genome shotgun (WGS) entry which is preliminary data.</text>
</comment>
<feature type="domain" description="CSC1/OSCA1-like N-terminal transmembrane" evidence="10">
    <location>
        <begin position="23"/>
        <end position="172"/>
    </location>
</feature>
<dbReference type="InterPro" id="IPR003864">
    <property type="entry name" value="CSC1/OSCA1-like_7TM"/>
</dbReference>
<feature type="transmembrane region" description="Helical" evidence="8">
    <location>
        <begin position="640"/>
        <end position="661"/>
    </location>
</feature>
<evidence type="ECO:0000256" key="8">
    <source>
        <dbReference type="SAM" id="Phobius"/>
    </source>
</evidence>
<evidence type="ECO:0000256" key="7">
    <source>
        <dbReference type="SAM" id="MobiDB-lite"/>
    </source>
</evidence>
<feature type="transmembrane region" description="Helical" evidence="8">
    <location>
        <begin position="536"/>
        <end position="556"/>
    </location>
</feature>
<evidence type="ECO:0000259" key="11">
    <source>
        <dbReference type="Pfam" id="PF14703"/>
    </source>
</evidence>
<dbReference type="Proteomes" id="UP001383192">
    <property type="component" value="Unassembled WGS sequence"/>
</dbReference>
<feature type="transmembrane region" description="Helical" evidence="8">
    <location>
        <begin position="108"/>
        <end position="127"/>
    </location>
</feature>
<evidence type="ECO:0000259" key="9">
    <source>
        <dbReference type="Pfam" id="PF02714"/>
    </source>
</evidence>
<sequence length="982" mass="111178">MAFDPSEIQRAFDAGRNLAPQAVGTNLLLMSLASILTILAFNLLRPKNKMIYQPRVRYHEDGKAPPAISDSVFGWLSPLIHTKEPELLEKIGLDAVTFLRFLRLMRTLFTGVAVLTCGILLPVNYIYNQKHVAPDQKDFLSQLSIRDIKGGIIYAHVAVSYLITFLTVFLVYIYWRDMTKLRNDWFRSPEYIRSFYARTISITHVPRSLRSDQGINHILNGLKIPYPTTSVHIGRKVGELPELIEYHNRTVREFEAVLVKFFKNGKKGKRRPNIRIGGCCGLGGTEKDAIAFYSEKLRRTEAAVESYRLRAETRKPQNYGFASLAAVPYAHITAKKLARRHYKGTSITLAPNPKDIIWSNMNMSDSQLARKQMIGFAWMILVCFLSLIPQLFVSVLANLDSVTTTGYLPFLDSWVGSSSISYTIFTGSVPPLVLAFFSFFLPKIMRWLTHYMGAMTHARLDRAVVARYFAFLVISQLVVFTLFGICIGLVSQAIKLIGQKASVHQVLRSLGFDQLPEMIAKAYISQTSFWLKYFPLRGFLVVFDLAQVINLLWISFRTRIFGRTPRDVREWTQPPVFEYAIHYSNYLFMAAVGLLFAPLAPLIALAAAIVFWTSSWVYKYQLMYIYITQVETGGRLWNVVINRLLVGLMMMQALMVLTVGLHSGFRSMEWISTIPPLFFVVGFKVYLKRKFQSSFHFYIPTQEELRNVTIHGRSDIKGKRLESRFGHPSLHAELFTPMVHAKMIPLLREFYKGKVTEETDKTKLNEYGGHSAHAQVLEGITIAAIEQVRLPLPMLFISFQIYGTQKDLEYDPAMYQRDRGDINFDARSVTSTVLLGSPQQSFFSAAAPSPQINVTNHFDAGSLYSASDRPPSLQPLITQVSPNLYRPTSANSSTIITPYPVSAGGIAPSIMTSPTPSHQTSYFDPRLTPQASHPNVAVPQRPRHPDLGPTSPTRHGRRMSTDLQGRVISGSQPERQSSYYYQ</sequence>
<feature type="transmembrane region" description="Helical" evidence="8">
    <location>
        <begin position="602"/>
        <end position="620"/>
    </location>
</feature>
<dbReference type="AlphaFoldDB" id="A0AAW0D4X3"/>
<feature type="compositionally biased region" description="Polar residues" evidence="7">
    <location>
        <begin position="969"/>
        <end position="982"/>
    </location>
</feature>
<reference evidence="12 13" key="1">
    <citation type="submission" date="2024-01" db="EMBL/GenBank/DDBJ databases">
        <title>A draft genome for a cacao thread blight-causing isolate of Paramarasmius palmivorus.</title>
        <authorList>
            <person name="Baruah I.K."/>
            <person name="Bukari Y."/>
            <person name="Amoako-Attah I."/>
            <person name="Meinhardt L.W."/>
            <person name="Bailey B.A."/>
            <person name="Cohen S.P."/>
        </authorList>
    </citation>
    <scope>NUCLEOTIDE SEQUENCE [LARGE SCALE GENOMIC DNA]</scope>
    <source>
        <strain evidence="12 13">GH-12</strain>
    </source>
</reference>
<evidence type="ECO:0000256" key="5">
    <source>
        <dbReference type="ARBA" id="ARBA00022989"/>
    </source>
</evidence>
<comment type="similarity">
    <text evidence="2">Belongs to the CSC1 (TC 1.A.17) family.</text>
</comment>
<evidence type="ECO:0000259" key="10">
    <source>
        <dbReference type="Pfam" id="PF13967"/>
    </source>
</evidence>
<keyword evidence="6 8" id="KW-0472">Membrane</keyword>
<evidence type="ECO:0000256" key="1">
    <source>
        <dbReference type="ARBA" id="ARBA00004141"/>
    </source>
</evidence>
<gene>
    <name evidence="12" type="ORF">VNI00_007376</name>
</gene>
<keyword evidence="4 8" id="KW-0812">Transmembrane</keyword>
<keyword evidence="13" id="KW-1185">Reference proteome</keyword>
<organism evidence="12 13">
    <name type="scientific">Paramarasmius palmivorus</name>
    <dbReference type="NCBI Taxonomy" id="297713"/>
    <lineage>
        <taxon>Eukaryota</taxon>
        <taxon>Fungi</taxon>
        <taxon>Dikarya</taxon>
        <taxon>Basidiomycota</taxon>
        <taxon>Agaricomycotina</taxon>
        <taxon>Agaricomycetes</taxon>
        <taxon>Agaricomycetidae</taxon>
        <taxon>Agaricales</taxon>
        <taxon>Marasmiineae</taxon>
        <taxon>Marasmiaceae</taxon>
        <taxon>Paramarasmius</taxon>
    </lineage>
</organism>
<evidence type="ECO:0000256" key="2">
    <source>
        <dbReference type="ARBA" id="ARBA00007779"/>
    </source>
</evidence>
<feature type="transmembrane region" description="Helical" evidence="8">
    <location>
        <begin position="153"/>
        <end position="175"/>
    </location>
</feature>
<evidence type="ECO:0000313" key="13">
    <source>
        <dbReference type="Proteomes" id="UP001383192"/>
    </source>
</evidence>
<dbReference type="EMBL" id="JAYKXP010000024">
    <property type="protein sequence ID" value="KAK7045544.1"/>
    <property type="molecule type" value="Genomic_DNA"/>
</dbReference>
<evidence type="ECO:0008006" key="14">
    <source>
        <dbReference type="Google" id="ProtNLM"/>
    </source>
</evidence>
<dbReference type="Pfam" id="PF13967">
    <property type="entry name" value="RSN1_TM"/>
    <property type="match status" value="1"/>
</dbReference>
<protein>
    <recommendedName>
        <fullName evidence="14">DUF221-domain-containing protein</fullName>
    </recommendedName>
</protein>
<feature type="domain" description="CSC1/OSCA1-like cytosolic" evidence="11">
    <location>
        <begin position="197"/>
        <end position="360"/>
    </location>
</feature>
<feature type="transmembrane region" description="Helical" evidence="8">
    <location>
        <begin position="419"/>
        <end position="444"/>
    </location>
</feature>
<comment type="subcellular location">
    <subcellularLocation>
        <location evidence="1">Membrane</location>
        <topology evidence="1">Multi-pass membrane protein</topology>
    </subcellularLocation>
</comment>
<evidence type="ECO:0000313" key="12">
    <source>
        <dbReference type="EMBL" id="KAK7045544.1"/>
    </source>
</evidence>
<name>A0AAW0D4X3_9AGAR</name>
<feature type="transmembrane region" description="Helical" evidence="8">
    <location>
        <begin position="465"/>
        <end position="490"/>
    </location>
</feature>
<dbReference type="PANTHER" id="PTHR13018">
    <property type="entry name" value="PROBABLE MEMBRANE PROTEIN DUF221-RELATED"/>
    <property type="match status" value="1"/>
</dbReference>
<evidence type="ECO:0000256" key="3">
    <source>
        <dbReference type="ARBA" id="ARBA00022448"/>
    </source>
</evidence>
<dbReference type="Pfam" id="PF14703">
    <property type="entry name" value="PHM7_cyt"/>
    <property type="match status" value="1"/>
</dbReference>
<keyword evidence="3" id="KW-0813">Transport</keyword>
<dbReference type="Pfam" id="PF02714">
    <property type="entry name" value="RSN1_7TM"/>
    <property type="match status" value="1"/>
</dbReference>
<evidence type="ECO:0000256" key="6">
    <source>
        <dbReference type="ARBA" id="ARBA00023136"/>
    </source>
</evidence>